<evidence type="ECO:0000313" key="1">
    <source>
        <dbReference type="EMBL" id="CCH29580.1"/>
    </source>
</evidence>
<evidence type="ECO:0000313" key="2">
    <source>
        <dbReference type="Proteomes" id="UP000006281"/>
    </source>
</evidence>
<reference evidence="1 2" key="1">
    <citation type="journal article" date="2012" name="BMC Genomics">
        <title>Complete genome sequence of Saccharothrix espanaensis DSM 44229T and comparison to the other completely sequenced Pseudonocardiaceae.</title>
        <authorList>
            <person name="Strobel T."/>
            <person name="Al-Dilaimi A."/>
            <person name="Blom J."/>
            <person name="Gessner A."/>
            <person name="Kalinowski J."/>
            <person name="Luzhetska M."/>
            <person name="Puhler A."/>
            <person name="Szczepanowski R."/>
            <person name="Bechthold A."/>
            <person name="Ruckert C."/>
        </authorList>
    </citation>
    <scope>NUCLEOTIDE SEQUENCE [LARGE SCALE GENOMIC DNA]</scope>
    <source>
        <strain evidence="2">ATCC 51144 / DSM 44229 / JCM 9112 / NBRC 15066 / NRRL 15764</strain>
    </source>
</reference>
<dbReference type="HOGENOM" id="CLU_1577376_0_0_11"/>
<dbReference type="BioCyc" id="SESP1179773:BN6_RS10985-MONOMER"/>
<dbReference type="KEGG" id="sesp:BN6_22590"/>
<dbReference type="RefSeq" id="WP_015099692.1">
    <property type="nucleotide sequence ID" value="NC_019673.1"/>
</dbReference>
<dbReference type="AlphaFoldDB" id="K0JQH0"/>
<sequence>MRGGNAPDAAEDVTTAYPELHVLGNPFWGAPPRDDASGLEWTTASRPAFDRLAGLVPLDPPGGAQEVVVAFEDLTPAEQATLTREHGAPDTDRFAAALSELGHVRMGASTASGVRFHLATSRPDDAITAVRAAIPTGPADKTVIAVRPERISTYRVVHPAGRDEYALPG</sequence>
<dbReference type="EMBL" id="HE804045">
    <property type="protein sequence ID" value="CCH29580.1"/>
    <property type="molecule type" value="Genomic_DNA"/>
</dbReference>
<proteinExistence type="predicted"/>
<accession>K0JQH0</accession>
<gene>
    <name evidence="1" type="ordered locus">BN6_22590</name>
</gene>
<dbReference type="PATRIC" id="fig|1179773.3.peg.2252"/>
<dbReference type="Proteomes" id="UP000006281">
    <property type="component" value="Chromosome"/>
</dbReference>
<protein>
    <submittedName>
        <fullName evidence="1">Uncharacterized protein</fullName>
    </submittedName>
</protein>
<name>K0JQH0_SACES</name>
<keyword evidence="2" id="KW-1185">Reference proteome</keyword>
<organism evidence="1 2">
    <name type="scientific">Saccharothrix espanaensis (strain ATCC 51144 / DSM 44229 / JCM 9112 / NBRC 15066 / NRRL 15764)</name>
    <dbReference type="NCBI Taxonomy" id="1179773"/>
    <lineage>
        <taxon>Bacteria</taxon>
        <taxon>Bacillati</taxon>
        <taxon>Actinomycetota</taxon>
        <taxon>Actinomycetes</taxon>
        <taxon>Pseudonocardiales</taxon>
        <taxon>Pseudonocardiaceae</taxon>
        <taxon>Saccharothrix</taxon>
    </lineage>
</organism>